<keyword evidence="2" id="KW-1185">Reference proteome</keyword>
<dbReference type="AlphaFoldDB" id="A0A9J5ZQA2"/>
<evidence type="ECO:0000313" key="1">
    <source>
        <dbReference type="EMBL" id="KAG5614360.1"/>
    </source>
</evidence>
<sequence length="92" mass="10735">MSLFCTVKIRWLRAFWLVGNETDTLHLTHIVESNDSDPCLWVCVLSLLNLSQHLGGISAPKHGQLPHGPVPVRHKRIQNFNFFRIYDFYKNF</sequence>
<name>A0A9J5ZQA2_SOLCO</name>
<reference evidence="1 2" key="1">
    <citation type="submission" date="2020-09" db="EMBL/GenBank/DDBJ databases">
        <title>De no assembly of potato wild relative species, Solanum commersonii.</title>
        <authorList>
            <person name="Cho K."/>
        </authorList>
    </citation>
    <scope>NUCLEOTIDE SEQUENCE [LARGE SCALE GENOMIC DNA]</scope>
    <source>
        <strain evidence="1">LZ3.2</strain>
        <tissue evidence="1">Leaf</tissue>
    </source>
</reference>
<comment type="caution">
    <text evidence="1">The sequence shown here is derived from an EMBL/GenBank/DDBJ whole genome shotgun (WGS) entry which is preliminary data.</text>
</comment>
<evidence type="ECO:0000313" key="2">
    <source>
        <dbReference type="Proteomes" id="UP000824120"/>
    </source>
</evidence>
<dbReference type="Proteomes" id="UP000824120">
    <property type="component" value="Chromosome 3"/>
</dbReference>
<organism evidence="1 2">
    <name type="scientific">Solanum commersonii</name>
    <name type="common">Commerson's wild potato</name>
    <name type="synonym">Commerson's nightshade</name>
    <dbReference type="NCBI Taxonomy" id="4109"/>
    <lineage>
        <taxon>Eukaryota</taxon>
        <taxon>Viridiplantae</taxon>
        <taxon>Streptophyta</taxon>
        <taxon>Embryophyta</taxon>
        <taxon>Tracheophyta</taxon>
        <taxon>Spermatophyta</taxon>
        <taxon>Magnoliopsida</taxon>
        <taxon>eudicotyledons</taxon>
        <taxon>Gunneridae</taxon>
        <taxon>Pentapetalae</taxon>
        <taxon>asterids</taxon>
        <taxon>lamiids</taxon>
        <taxon>Solanales</taxon>
        <taxon>Solanaceae</taxon>
        <taxon>Solanoideae</taxon>
        <taxon>Solaneae</taxon>
        <taxon>Solanum</taxon>
    </lineage>
</organism>
<proteinExistence type="predicted"/>
<protein>
    <submittedName>
        <fullName evidence="1">Uncharacterized protein</fullName>
    </submittedName>
</protein>
<gene>
    <name evidence="1" type="ORF">H5410_014184</name>
</gene>
<dbReference type="EMBL" id="JACXVP010000003">
    <property type="protein sequence ID" value="KAG5614360.1"/>
    <property type="molecule type" value="Genomic_DNA"/>
</dbReference>
<accession>A0A9J5ZQA2</accession>